<reference evidence="2 3" key="1">
    <citation type="submission" date="2024-07" db="EMBL/GenBank/DDBJ databases">
        <title>Molecular mechanisms and environmental adaptations of flagellar loss and biofilm growth of Rhodanobacter under environmental stress.</title>
        <authorList>
            <person name="Chen M."/>
        </authorList>
    </citation>
    <scope>NUCLEOTIDE SEQUENCE [LARGE SCALE GENOMIC DNA]</scope>
    <source>
        <strain evidence="2 3">RS22</strain>
    </source>
</reference>
<comment type="caution">
    <text evidence="2">The sequence shown here is derived from an EMBL/GenBank/DDBJ whole genome shotgun (WGS) entry which is preliminary data.</text>
</comment>
<dbReference type="EMBL" id="JBGBPY010000001">
    <property type="protein sequence ID" value="MEY2182982.1"/>
    <property type="molecule type" value="Genomic_DNA"/>
</dbReference>
<gene>
    <name evidence="2" type="ORF">AB7878_11180</name>
</gene>
<protein>
    <submittedName>
        <fullName evidence="2">Uncharacterized protein</fullName>
    </submittedName>
</protein>
<keyword evidence="1" id="KW-0472">Membrane</keyword>
<keyword evidence="1" id="KW-1133">Transmembrane helix</keyword>
<accession>A0ABV4ARP8</accession>
<sequence>MISNELEIVLLIVALYGSTCVVFAYANEGVLQQGFLGLRLQVADDRLRMAGRSPIWLNPFAPMLPAFRGQWGYAEAITSAPGLMAHIPEAVTASAKLAPYVFAVFLCTVVGIPVTLLLVGAERVLPMVGLAYISTIVMMVRLWFLRDSFSLDGRKFALITVESIACLPFAAGLVRRLSLTVPVTEDLASFVVDMPTELRQHVIETLVERCAEMERFLPEGSDALDRLARYRANLTMFANDAIDSSVPITSPGNS</sequence>
<feature type="transmembrane region" description="Helical" evidence="1">
    <location>
        <begin position="124"/>
        <end position="144"/>
    </location>
</feature>
<evidence type="ECO:0000256" key="1">
    <source>
        <dbReference type="SAM" id="Phobius"/>
    </source>
</evidence>
<proteinExistence type="predicted"/>
<feature type="transmembrane region" description="Helical" evidence="1">
    <location>
        <begin position="97"/>
        <end position="118"/>
    </location>
</feature>
<dbReference type="Proteomes" id="UP001562159">
    <property type="component" value="Unassembled WGS sequence"/>
</dbReference>
<name>A0ABV4ARP8_9GAMM</name>
<feature type="transmembrane region" description="Helical" evidence="1">
    <location>
        <begin position="6"/>
        <end position="26"/>
    </location>
</feature>
<evidence type="ECO:0000313" key="3">
    <source>
        <dbReference type="Proteomes" id="UP001562159"/>
    </source>
</evidence>
<evidence type="ECO:0000313" key="2">
    <source>
        <dbReference type="EMBL" id="MEY2182982.1"/>
    </source>
</evidence>
<organism evidence="2 3">
    <name type="scientific">Rhodanobacter humi</name>
    <dbReference type="NCBI Taxonomy" id="1888173"/>
    <lineage>
        <taxon>Bacteria</taxon>
        <taxon>Pseudomonadati</taxon>
        <taxon>Pseudomonadota</taxon>
        <taxon>Gammaproteobacteria</taxon>
        <taxon>Lysobacterales</taxon>
        <taxon>Rhodanobacteraceae</taxon>
        <taxon>Rhodanobacter</taxon>
    </lineage>
</organism>
<keyword evidence="1" id="KW-0812">Transmembrane</keyword>
<keyword evidence="3" id="KW-1185">Reference proteome</keyword>